<dbReference type="PANTHER" id="PTHR24033:SF235">
    <property type="entry name" value="PROLINE-RICH PROTEIN 36-LIKE ISOFORM X1"/>
    <property type="match status" value="1"/>
</dbReference>
<gene>
    <name evidence="5" type="ORF">MBJ925_LOCUS9669</name>
</gene>
<feature type="domain" description="EGF-like" evidence="3">
    <location>
        <begin position="210"/>
        <end position="250"/>
    </location>
</feature>
<evidence type="ECO:0000313" key="5">
    <source>
        <dbReference type="EMBL" id="CAF2028057.1"/>
    </source>
</evidence>
<dbReference type="SUPFAM" id="SSF57196">
    <property type="entry name" value="EGF/Laminin"/>
    <property type="match status" value="2"/>
</dbReference>
<dbReference type="Proteomes" id="UP000663824">
    <property type="component" value="Unassembled WGS sequence"/>
</dbReference>
<reference evidence="5" key="1">
    <citation type="submission" date="2021-02" db="EMBL/GenBank/DDBJ databases">
        <authorList>
            <person name="Nowell W R."/>
        </authorList>
    </citation>
    <scope>NUCLEOTIDE SEQUENCE</scope>
</reference>
<protein>
    <submittedName>
        <fullName evidence="5">Uncharacterized protein</fullName>
    </submittedName>
</protein>
<feature type="disulfide bond" evidence="1">
    <location>
        <begin position="196"/>
        <end position="205"/>
    </location>
</feature>
<dbReference type="PROSITE" id="PS50026">
    <property type="entry name" value="EGF_3"/>
    <property type="match status" value="2"/>
</dbReference>
<feature type="disulfide bond" evidence="1">
    <location>
        <begin position="240"/>
        <end position="249"/>
    </location>
</feature>
<dbReference type="InterPro" id="IPR036508">
    <property type="entry name" value="Chitin-bd_dom_sf"/>
</dbReference>
<feature type="domain" description="EGF-like" evidence="3">
    <location>
        <begin position="166"/>
        <end position="206"/>
    </location>
</feature>
<comment type="caution">
    <text evidence="5">The sequence shown here is derived from an EMBL/GenBank/DDBJ whole genome shotgun (WGS) entry which is preliminary data.</text>
</comment>
<keyword evidence="1" id="KW-0245">EGF-like domain</keyword>
<keyword evidence="1" id="KW-1015">Disulfide bond</keyword>
<dbReference type="GO" id="GO:0005576">
    <property type="term" value="C:extracellular region"/>
    <property type="evidence" value="ECO:0007669"/>
    <property type="project" value="InterPro"/>
</dbReference>
<dbReference type="PROSITE" id="PS00022">
    <property type="entry name" value="EGF_1"/>
    <property type="match status" value="3"/>
</dbReference>
<evidence type="ECO:0000259" key="4">
    <source>
        <dbReference type="PROSITE" id="PS50940"/>
    </source>
</evidence>
<name>A0A816N0J2_9BILA</name>
<feature type="domain" description="Chitin-binding type-2" evidence="4">
    <location>
        <begin position="253"/>
        <end position="306"/>
    </location>
</feature>
<dbReference type="InterPro" id="IPR002557">
    <property type="entry name" value="Chitin-bd_dom"/>
</dbReference>
<comment type="caution">
    <text evidence="1">Lacks conserved residue(s) required for the propagation of feature annotation.</text>
</comment>
<dbReference type="PROSITE" id="PS01186">
    <property type="entry name" value="EGF_2"/>
    <property type="match status" value="2"/>
</dbReference>
<dbReference type="InterPro" id="IPR000742">
    <property type="entry name" value="EGF"/>
</dbReference>
<feature type="signal peptide" evidence="2">
    <location>
        <begin position="1"/>
        <end position="20"/>
    </location>
</feature>
<dbReference type="PANTHER" id="PTHR24033">
    <property type="entry name" value="EGF-LIKE DOMAIN-CONTAINING PROTEIN"/>
    <property type="match status" value="1"/>
</dbReference>
<dbReference type="InterPro" id="IPR051830">
    <property type="entry name" value="NOTCH_homolog"/>
</dbReference>
<dbReference type="GO" id="GO:0008061">
    <property type="term" value="F:chitin binding"/>
    <property type="evidence" value="ECO:0007669"/>
    <property type="project" value="InterPro"/>
</dbReference>
<dbReference type="Gene3D" id="2.10.25.10">
    <property type="entry name" value="Laminin"/>
    <property type="match status" value="2"/>
</dbReference>
<feature type="chain" id="PRO_5032907124" evidence="2">
    <location>
        <begin position="21"/>
        <end position="306"/>
    </location>
</feature>
<keyword evidence="2" id="KW-0732">Signal</keyword>
<evidence type="ECO:0000313" key="6">
    <source>
        <dbReference type="Proteomes" id="UP000663824"/>
    </source>
</evidence>
<dbReference type="AlphaFoldDB" id="A0A816N0J2"/>
<organism evidence="5 6">
    <name type="scientific">Rotaria magnacalcarata</name>
    <dbReference type="NCBI Taxonomy" id="392030"/>
    <lineage>
        <taxon>Eukaryota</taxon>
        <taxon>Metazoa</taxon>
        <taxon>Spiralia</taxon>
        <taxon>Gnathifera</taxon>
        <taxon>Rotifera</taxon>
        <taxon>Eurotatoria</taxon>
        <taxon>Bdelloidea</taxon>
        <taxon>Philodinida</taxon>
        <taxon>Philodinidae</taxon>
        <taxon>Rotaria</taxon>
    </lineage>
</organism>
<dbReference type="SMART" id="SM00181">
    <property type="entry name" value="EGF"/>
    <property type="match status" value="3"/>
</dbReference>
<evidence type="ECO:0000256" key="2">
    <source>
        <dbReference type="SAM" id="SignalP"/>
    </source>
</evidence>
<dbReference type="EMBL" id="CAJNRE010003702">
    <property type="protein sequence ID" value="CAF2028057.1"/>
    <property type="molecule type" value="Genomic_DNA"/>
</dbReference>
<sequence length="306" mass="33279">MKLMIIILIFTGLLQFSANALNCANNPCELGGYFTAKKGYECFQVNHEAFCTCPNGGLEINQPCRVCNRTDPRKNACILSSNLLACLETQDYGGSFACLCKNRLGPVVTISSNCDSLVTVTSKTTTASSATVSATSSTCANGGYLVDGNCHCPSGFSGSLCEQIFNAQLCERISCKNGGACAIRNLDGHYESICLCRQGTSGDYCEFRGTPGFCTRNSCMNSDNCHETLIGSTRHAYCNCQPGYSGTTCDKQYFKCTSDGKFIDSFMNDQGKYFQCTQGNESYRLEIKSCPKGLRFNQNKNTCTLY</sequence>
<accession>A0A816N0J2</accession>
<evidence type="ECO:0000259" key="3">
    <source>
        <dbReference type="PROSITE" id="PS50026"/>
    </source>
</evidence>
<dbReference type="SUPFAM" id="SSF57625">
    <property type="entry name" value="Invertebrate chitin-binding proteins"/>
    <property type="match status" value="1"/>
</dbReference>
<proteinExistence type="predicted"/>
<evidence type="ECO:0000256" key="1">
    <source>
        <dbReference type="PROSITE-ProRule" id="PRU00076"/>
    </source>
</evidence>
<dbReference type="PROSITE" id="PS50940">
    <property type="entry name" value="CHIT_BIND_II"/>
    <property type="match status" value="1"/>
</dbReference>